<dbReference type="AlphaFoldDB" id="A0A975FZV3"/>
<dbReference type="InterPro" id="IPR014980">
    <property type="entry name" value="DOPA_dioxygen"/>
</dbReference>
<sequence length="130" mass="14012">MDQAAPYHAHIYYVDDQRDAALALRETLRGFGGEGGRALVLMAGALRDGPVGPHPISQFEIHFLARDLGAIRPVLEASGLKVLVHPLTHDDLADHTTLGDWIGQPLALDVSVLDPPGENKGLARFGVEDF</sequence>
<dbReference type="Proteomes" id="UP000676409">
    <property type="component" value="Chromosome"/>
</dbReference>
<keyword evidence="2" id="KW-1185">Reference proteome</keyword>
<evidence type="ECO:0000313" key="2">
    <source>
        <dbReference type="Proteomes" id="UP000676409"/>
    </source>
</evidence>
<organism evidence="1 2">
    <name type="scientific">Phenylobacterium montanum</name>
    <dbReference type="NCBI Taxonomy" id="2823693"/>
    <lineage>
        <taxon>Bacteria</taxon>
        <taxon>Pseudomonadati</taxon>
        <taxon>Pseudomonadota</taxon>
        <taxon>Alphaproteobacteria</taxon>
        <taxon>Caulobacterales</taxon>
        <taxon>Caulobacteraceae</taxon>
        <taxon>Phenylobacterium</taxon>
    </lineage>
</organism>
<dbReference type="Gene3D" id="3.30.70.1240">
    <property type="entry name" value="DOPA-like domains"/>
    <property type="match status" value="1"/>
</dbReference>
<accession>A0A975FZV3</accession>
<reference evidence="1" key="1">
    <citation type="submission" date="2021-04" db="EMBL/GenBank/DDBJ databases">
        <title>The complete genome sequence of Caulobacter sp. S6.</title>
        <authorList>
            <person name="Tang Y."/>
            <person name="Ouyang W."/>
            <person name="Liu Q."/>
            <person name="Huang B."/>
            <person name="Guo Z."/>
            <person name="Lei P."/>
        </authorList>
    </citation>
    <scope>NUCLEOTIDE SEQUENCE</scope>
    <source>
        <strain evidence="1">S6</strain>
    </source>
</reference>
<proteinExistence type="predicted"/>
<protein>
    <recommendedName>
        <fullName evidence="3">Aromatic ring-opening dioxygenase</fullName>
    </recommendedName>
</protein>
<dbReference type="SUPFAM" id="SSF143410">
    <property type="entry name" value="DOPA-like"/>
    <property type="match status" value="1"/>
</dbReference>
<dbReference type="InterPro" id="IPR023389">
    <property type="entry name" value="DOPA-like_sf"/>
</dbReference>
<dbReference type="EMBL" id="CP073078">
    <property type="protein sequence ID" value="QUD87386.1"/>
    <property type="molecule type" value="Genomic_DNA"/>
</dbReference>
<dbReference type="PANTHER" id="PTHR36423:SF2">
    <property type="entry name" value="AFR070WP"/>
    <property type="match status" value="1"/>
</dbReference>
<dbReference type="RefSeq" id="WP_211937438.1">
    <property type="nucleotide sequence ID" value="NZ_CP073078.1"/>
</dbReference>
<evidence type="ECO:0000313" key="1">
    <source>
        <dbReference type="EMBL" id="QUD87386.1"/>
    </source>
</evidence>
<dbReference type="Pfam" id="PF08883">
    <property type="entry name" value="DOPA_dioxygen"/>
    <property type="match status" value="1"/>
</dbReference>
<dbReference type="KEGG" id="caul:KCG34_20395"/>
<name>A0A975FZV3_9CAUL</name>
<gene>
    <name evidence="1" type="ORF">KCG34_20395</name>
</gene>
<evidence type="ECO:0008006" key="3">
    <source>
        <dbReference type="Google" id="ProtNLM"/>
    </source>
</evidence>
<dbReference type="PANTHER" id="PTHR36423">
    <property type="entry name" value="AFR070WP"/>
    <property type="match status" value="1"/>
</dbReference>